<dbReference type="OMA" id="NQHMNAL"/>
<keyword evidence="2" id="KW-0677">Repeat</keyword>
<sequence>MFTCGTCWRQFPAGWQSRQQHMNATGHEAPEFECKTCDRYFSSQKAVQQHMNHLDHWDESSESEYIVYGCDHCDDEFDDEDELHDHEARDHFYCVVCSRTFQDLHSITQVCDPVVMFHYNVRLTLQSTSAAKFIVLLPSNVLFAKTQGCCSKAPLNRDKLYAAIRQRDPGGIISNRLLTWSGTVTYAATEKAWNDQAEAYECYLCHRLFGKLGSLNQHLGSLIHQSKLYHCPGASCRKDFTALAAMINHLESESCGCMSFDVVQKRVQYIVDPRRMIQA</sequence>
<feature type="domain" description="C2H2-type" evidence="6">
    <location>
        <begin position="200"/>
        <end position="229"/>
    </location>
</feature>
<evidence type="ECO:0000256" key="4">
    <source>
        <dbReference type="ARBA" id="ARBA00022833"/>
    </source>
</evidence>
<dbReference type="Proteomes" id="UP000241587">
    <property type="component" value="Unassembled WGS sequence"/>
</dbReference>
<dbReference type="PROSITE" id="PS50157">
    <property type="entry name" value="ZINC_FINGER_C2H2_2"/>
    <property type="match status" value="2"/>
</dbReference>
<reference evidence="7 8" key="1">
    <citation type="submission" date="2018-02" db="EMBL/GenBank/DDBJ databases">
        <title>Fusarium culmorum secondary metabolites in fungal-bacterial-plant interactions.</title>
        <authorList>
            <person name="Schmidt R."/>
        </authorList>
    </citation>
    <scope>NUCLEOTIDE SEQUENCE [LARGE SCALE GENOMIC DNA]</scope>
    <source>
        <strain evidence="7 8">PV</strain>
    </source>
</reference>
<gene>
    <name evidence="7" type="ORF">FCULG_00012579</name>
</gene>
<accession>A0A2T4GG16</accession>
<dbReference type="SMART" id="SM00355">
    <property type="entry name" value="ZnF_C2H2"/>
    <property type="match status" value="5"/>
</dbReference>
<keyword evidence="1" id="KW-0479">Metal-binding</keyword>
<dbReference type="GO" id="GO:0005634">
    <property type="term" value="C:nucleus"/>
    <property type="evidence" value="ECO:0007669"/>
    <property type="project" value="TreeGrafter"/>
</dbReference>
<comment type="caution">
    <text evidence="7">The sequence shown here is derived from an EMBL/GenBank/DDBJ whole genome shotgun (WGS) entry which is preliminary data.</text>
</comment>
<keyword evidence="3 5" id="KW-0863">Zinc-finger</keyword>
<dbReference type="InterPro" id="IPR013087">
    <property type="entry name" value="Znf_C2H2_type"/>
</dbReference>
<evidence type="ECO:0000256" key="2">
    <source>
        <dbReference type="ARBA" id="ARBA00022737"/>
    </source>
</evidence>
<dbReference type="AlphaFoldDB" id="A0A2T4GG16"/>
<name>A0A2T4GG16_FUSCU</name>
<dbReference type="InterPro" id="IPR036236">
    <property type="entry name" value="Znf_C2H2_sf"/>
</dbReference>
<evidence type="ECO:0000256" key="3">
    <source>
        <dbReference type="ARBA" id="ARBA00022771"/>
    </source>
</evidence>
<keyword evidence="4" id="KW-0862">Zinc</keyword>
<keyword evidence="8" id="KW-1185">Reference proteome</keyword>
<evidence type="ECO:0000256" key="5">
    <source>
        <dbReference type="PROSITE-ProRule" id="PRU00042"/>
    </source>
</evidence>
<evidence type="ECO:0000259" key="6">
    <source>
        <dbReference type="PROSITE" id="PS50157"/>
    </source>
</evidence>
<evidence type="ECO:0000256" key="1">
    <source>
        <dbReference type="ARBA" id="ARBA00022723"/>
    </source>
</evidence>
<dbReference type="EMBL" id="PVEM01000017">
    <property type="protein sequence ID" value="PTD02503.1"/>
    <property type="molecule type" value="Genomic_DNA"/>
</dbReference>
<proteinExistence type="predicted"/>
<dbReference type="PANTHER" id="PTHR24409">
    <property type="entry name" value="ZINC FINGER PROTEIN 142"/>
    <property type="match status" value="1"/>
</dbReference>
<dbReference type="GO" id="GO:0008270">
    <property type="term" value="F:zinc ion binding"/>
    <property type="evidence" value="ECO:0007669"/>
    <property type="project" value="UniProtKB-KW"/>
</dbReference>
<dbReference type="PROSITE" id="PS00028">
    <property type="entry name" value="ZINC_FINGER_C2H2_1"/>
    <property type="match status" value="3"/>
</dbReference>
<feature type="domain" description="C2H2-type" evidence="6">
    <location>
        <begin position="32"/>
        <end position="61"/>
    </location>
</feature>
<dbReference type="SUPFAM" id="SSF57667">
    <property type="entry name" value="beta-beta-alpha zinc fingers"/>
    <property type="match status" value="1"/>
</dbReference>
<dbReference type="PANTHER" id="PTHR24409:SF356">
    <property type="entry name" value="C2H2 FINGER DOMAIN TRANSCRIPTION FACTOR (EUROFUNG)"/>
    <property type="match status" value="1"/>
</dbReference>
<evidence type="ECO:0000313" key="8">
    <source>
        <dbReference type="Proteomes" id="UP000241587"/>
    </source>
</evidence>
<dbReference type="OrthoDB" id="6077919at2759"/>
<organism evidence="7 8">
    <name type="scientific">Fusarium culmorum</name>
    <dbReference type="NCBI Taxonomy" id="5516"/>
    <lineage>
        <taxon>Eukaryota</taxon>
        <taxon>Fungi</taxon>
        <taxon>Dikarya</taxon>
        <taxon>Ascomycota</taxon>
        <taxon>Pezizomycotina</taxon>
        <taxon>Sordariomycetes</taxon>
        <taxon>Hypocreomycetidae</taxon>
        <taxon>Hypocreales</taxon>
        <taxon>Nectriaceae</taxon>
        <taxon>Fusarium</taxon>
    </lineage>
</organism>
<protein>
    <recommendedName>
        <fullName evidence="6">C2H2-type domain-containing protein</fullName>
    </recommendedName>
</protein>
<dbReference type="GO" id="GO:0000981">
    <property type="term" value="F:DNA-binding transcription factor activity, RNA polymerase II-specific"/>
    <property type="evidence" value="ECO:0007669"/>
    <property type="project" value="TreeGrafter"/>
</dbReference>
<dbReference type="Gene3D" id="3.30.160.60">
    <property type="entry name" value="Classic Zinc Finger"/>
    <property type="match status" value="2"/>
</dbReference>
<dbReference type="InterPro" id="IPR022755">
    <property type="entry name" value="Znf_C2H2_jaz"/>
</dbReference>
<dbReference type="Pfam" id="PF12171">
    <property type="entry name" value="zf-C2H2_jaz"/>
    <property type="match status" value="1"/>
</dbReference>
<dbReference type="GO" id="GO:0000977">
    <property type="term" value="F:RNA polymerase II transcription regulatory region sequence-specific DNA binding"/>
    <property type="evidence" value="ECO:0007669"/>
    <property type="project" value="TreeGrafter"/>
</dbReference>
<evidence type="ECO:0000313" key="7">
    <source>
        <dbReference type="EMBL" id="PTD02503.1"/>
    </source>
</evidence>